<dbReference type="SUPFAM" id="SSF53448">
    <property type="entry name" value="Nucleotide-diphospho-sugar transferases"/>
    <property type="match status" value="1"/>
</dbReference>
<feature type="compositionally biased region" description="Polar residues" evidence="13">
    <location>
        <begin position="110"/>
        <end position="122"/>
    </location>
</feature>
<evidence type="ECO:0000256" key="10">
    <source>
        <dbReference type="ARBA" id="ARBA00022989"/>
    </source>
</evidence>
<gene>
    <name evidence="16" type="ORF">D9611_012652</name>
</gene>
<keyword evidence="6" id="KW-0808">Transferase</keyword>
<evidence type="ECO:0000256" key="13">
    <source>
        <dbReference type="SAM" id="MobiDB-lite"/>
    </source>
</evidence>
<keyword evidence="11 14" id="KW-0472">Membrane</keyword>
<sequence length="372" mass="39951">MSIDGSTLIYGGTLALGVGLVLAYALLLLWSPPPILTHPSELTYLSATNLKEPLSLPKLEDPASVELSIIVPAFNETERLPAMLDATVSYLEGEGWQNASTTHKSKIRTGKTSPSPNGNGNASAKKRKQNGSKRTFEIIIVDDGSTDSTSSFALSLARTKYPNTDIKVVTLEKNIGKGGAVRHGMLHAGGERLLMADADGASRIEDLASLWSDMDAFVSKPATKNDRAVVVGSRAHLVQTEAVVKRSLLRNILMYGLHTILRIVGVGHIRDTQCGFKLFSRSAAQQIFPSQHLPTWIFDVELLLIAKALGIEVGEVPVEWHEVAGSKLNVVTASIQMLRDLVVVRVNMVVGRWKAGGGPGVTMVDGKGTKGE</sequence>
<keyword evidence="9" id="KW-0735">Signal-anchor</keyword>
<dbReference type="PANTHER" id="PTHR10859">
    <property type="entry name" value="GLYCOSYL TRANSFERASE"/>
    <property type="match status" value="1"/>
</dbReference>
<dbReference type="InterPro" id="IPR035518">
    <property type="entry name" value="DPG_synthase"/>
</dbReference>
<keyword evidence="8" id="KW-0256">Endoplasmic reticulum</keyword>
<evidence type="ECO:0000313" key="16">
    <source>
        <dbReference type="EMBL" id="KAF5319054.1"/>
    </source>
</evidence>
<proteinExistence type="inferred from homology"/>
<evidence type="ECO:0000256" key="9">
    <source>
        <dbReference type="ARBA" id="ARBA00022968"/>
    </source>
</evidence>
<reference evidence="16 17" key="1">
    <citation type="journal article" date="2020" name="ISME J.">
        <title>Uncovering the hidden diversity of litter-decomposition mechanisms in mushroom-forming fungi.</title>
        <authorList>
            <person name="Floudas D."/>
            <person name="Bentzer J."/>
            <person name="Ahren D."/>
            <person name="Johansson T."/>
            <person name="Persson P."/>
            <person name="Tunlid A."/>
        </authorList>
    </citation>
    <scope>NUCLEOTIDE SEQUENCE [LARGE SCALE GENOMIC DNA]</scope>
    <source>
        <strain evidence="16 17">CBS 175.51</strain>
    </source>
</reference>
<dbReference type="PANTHER" id="PTHR10859:SF91">
    <property type="entry name" value="DOLICHYL-PHOSPHATE BETA-GLUCOSYLTRANSFERASE"/>
    <property type="match status" value="1"/>
</dbReference>
<keyword evidence="7 14" id="KW-0812">Transmembrane</keyword>
<evidence type="ECO:0000256" key="4">
    <source>
        <dbReference type="ARBA" id="ARBA00012583"/>
    </source>
</evidence>
<keyword evidence="17" id="KW-1185">Reference proteome</keyword>
<evidence type="ECO:0000256" key="8">
    <source>
        <dbReference type="ARBA" id="ARBA00022824"/>
    </source>
</evidence>
<dbReference type="Pfam" id="PF00535">
    <property type="entry name" value="Glycos_transf_2"/>
    <property type="match status" value="1"/>
</dbReference>
<feature type="region of interest" description="Disordered" evidence="13">
    <location>
        <begin position="99"/>
        <end position="131"/>
    </location>
</feature>
<dbReference type="EC" id="2.4.1.117" evidence="4"/>
<feature type="domain" description="Glycosyltransferase 2-like" evidence="15">
    <location>
        <begin position="129"/>
        <end position="288"/>
    </location>
</feature>
<accession>A0A8H5B941</accession>
<dbReference type="AlphaFoldDB" id="A0A8H5B941"/>
<evidence type="ECO:0000256" key="12">
    <source>
        <dbReference type="ARBA" id="ARBA00045097"/>
    </source>
</evidence>
<keyword evidence="10 14" id="KW-1133">Transmembrane helix</keyword>
<feature type="transmembrane region" description="Helical" evidence="14">
    <location>
        <begin position="7"/>
        <end position="30"/>
    </location>
</feature>
<comment type="catalytic activity">
    <reaction evidence="12">
        <text>a di-trans,poly-cis-dolichyl phosphate + UDP-alpha-D-glucose = a di-trans,poly-cis-dolichyl beta-D-glucosyl phosphate + UDP</text>
        <dbReference type="Rhea" id="RHEA:15401"/>
        <dbReference type="Rhea" id="RHEA-COMP:19498"/>
        <dbReference type="Rhea" id="RHEA-COMP:19502"/>
        <dbReference type="ChEBI" id="CHEBI:57525"/>
        <dbReference type="ChEBI" id="CHEBI:57683"/>
        <dbReference type="ChEBI" id="CHEBI:58223"/>
        <dbReference type="ChEBI" id="CHEBI:58885"/>
        <dbReference type="EC" id="2.4.1.117"/>
    </reaction>
    <physiologicalReaction direction="left-to-right" evidence="12">
        <dbReference type="Rhea" id="RHEA:15402"/>
    </physiologicalReaction>
</comment>
<dbReference type="GO" id="GO:0004581">
    <property type="term" value="F:dolichyl-phosphate beta-glucosyltransferase activity"/>
    <property type="evidence" value="ECO:0007669"/>
    <property type="project" value="UniProtKB-EC"/>
</dbReference>
<comment type="similarity">
    <text evidence="3">Belongs to the glycosyltransferase 2 family.</text>
</comment>
<protein>
    <recommendedName>
        <fullName evidence="4">dolichyl-phosphate beta-glucosyltransferase</fullName>
        <ecNumber evidence="4">2.4.1.117</ecNumber>
    </recommendedName>
</protein>
<evidence type="ECO:0000256" key="1">
    <source>
        <dbReference type="ARBA" id="ARBA00004389"/>
    </source>
</evidence>
<evidence type="ECO:0000259" key="15">
    <source>
        <dbReference type="Pfam" id="PF00535"/>
    </source>
</evidence>
<comment type="pathway">
    <text evidence="2">Protein modification; protein glycosylation.</text>
</comment>
<evidence type="ECO:0000256" key="5">
    <source>
        <dbReference type="ARBA" id="ARBA00022676"/>
    </source>
</evidence>
<dbReference type="Proteomes" id="UP000541558">
    <property type="component" value="Unassembled WGS sequence"/>
</dbReference>
<evidence type="ECO:0000256" key="7">
    <source>
        <dbReference type="ARBA" id="ARBA00022692"/>
    </source>
</evidence>
<dbReference type="InterPro" id="IPR029044">
    <property type="entry name" value="Nucleotide-diphossugar_trans"/>
</dbReference>
<evidence type="ECO:0000313" key="17">
    <source>
        <dbReference type="Proteomes" id="UP000541558"/>
    </source>
</evidence>
<dbReference type="InterPro" id="IPR001173">
    <property type="entry name" value="Glyco_trans_2-like"/>
</dbReference>
<evidence type="ECO:0000256" key="14">
    <source>
        <dbReference type="SAM" id="Phobius"/>
    </source>
</evidence>
<dbReference type="GO" id="GO:0005789">
    <property type="term" value="C:endoplasmic reticulum membrane"/>
    <property type="evidence" value="ECO:0007669"/>
    <property type="project" value="UniProtKB-SubCell"/>
</dbReference>
<dbReference type="OrthoDB" id="3784at2759"/>
<evidence type="ECO:0000256" key="2">
    <source>
        <dbReference type="ARBA" id="ARBA00004922"/>
    </source>
</evidence>
<dbReference type="EMBL" id="JAACJK010000175">
    <property type="protein sequence ID" value="KAF5319054.1"/>
    <property type="molecule type" value="Genomic_DNA"/>
</dbReference>
<dbReference type="Gene3D" id="3.90.550.10">
    <property type="entry name" value="Spore Coat Polysaccharide Biosynthesis Protein SpsA, Chain A"/>
    <property type="match status" value="1"/>
</dbReference>
<evidence type="ECO:0000256" key="11">
    <source>
        <dbReference type="ARBA" id="ARBA00023136"/>
    </source>
</evidence>
<evidence type="ECO:0000256" key="3">
    <source>
        <dbReference type="ARBA" id="ARBA00006739"/>
    </source>
</evidence>
<keyword evidence="5" id="KW-0328">Glycosyltransferase</keyword>
<comment type="subcellular location">
    <subcellularLocation>
        <location evidence="1">Endoplasmic reticulum membrane</location>
        <topology evidence="1">Single-pass membrane protein</topology>
    </subcellularLocation>
</comment>
<evidence type="ECO:0000256" key="6">
    <source>
        <dbReference type="ARBA" id="ARBA00022679"/>
    </source>
</evidence>
<dbReference type="GO" id="GO:0006487">
    <property type="term" value="P:protein N-linked glycosylation"/>
    <property type="evidence" value="ECO:0007669"/>
    <property type="project" value="TreeGrafter"/>
</dbReference>
<comment type="caution">
    <text evidence="16">The sequence shown here is derived from an EMBL/GenBank/DDBJ whole genome shotgun (WGS) entry which is preliminary data.</text>
</comment>
<dbReference type="CDD" id="cd04188">
    <property type="entry name" value="DPG_synthase"/>
    <property type="match status" value="1"/>
</dbReference>
<name>A0A8H5B941_9AGAR</name>
<organism evidence="16 17">
    <name type="scientific">Ephemerocybe angulata</name>
    <dbReference type="NCBI Taxonomy" id="980116"/>
    <lineage>
        <taxon>Eukaryota</taxon>
        <taxon>Fungi</taxon>
        <taxon>Dikarya</taxon>
        <taxon>Basidiomycota</taxon>
        <taxon>Agaricomycotina</taxon>
        <taxon>Agaricomycetes</taxon>
        <taxon>Agaricomycetidae</taxon>
        <taxon>Agaricales</taxon>
        <taxon>Agaricineae</taxon>
        <taxon>Psathyrellaceae</taxon>
        <taxon>Ephemerocybe</taxon>
    </lineage>
</organism>